<organism evidence="2 3">
    <name type="scientific">Madurella fahalii</name>
    <dbReference type="NCBI Taxonomy" id="1157608"/>
    <lineage>
        <taxon>Eukaryota</taxon>
        <taxon>Fungi</taxon>
        <taxon>Dikarya</taxon>
        <taxon>Ascomycota</taxon>
        <taxon>Pezizomycotina</taxon>
        <taxon>Sordariomycetes</taxon>
        <taxon>Sordariomycetidae</taxon>
        <taxon>Sordariales</taxon>
        <taxon>Sordariales incertae sedis</taxon>
        <taxon>Madurella</taxon>
    </lineage>
</organism>
<gene>
    <name evidence="2" type="ORF">MFIFM68171_00958</name>
</gene>
<feature type="region of interest" description="Disordered" evidence="1">
    <location>
        <begin position="302"/>
        <end position="335"/>
    </location>
</feature>
<sequence>MPRKLYWIDQSCDVAAGGNFEAYILEARQWAKRAVMRLCSDTDTDFARVFNVIFKTPKTDKVPCSKSSFWQTVNGIQSENEWMCSSTQVYNILHDFAFNWARTSDRLAADVRIYANTGLYRWSTAPDGSRYDPINHVYLTGDWDNLITGQAFTSWRVPEFESPPPYNPRFGNPRRVTIDICPSAWEPAIHGIPRTLSKLDPFSLFQKGPGRNPIIGPFAESFISRLIFHEFMHCQHYLLDDHPRDMETSGWSYCMRRKKGAAATCAESLAMLGLWAGLADTRPKGYEKGGFTLDRGWDLIPGSRHDEEEFSDDEKQGEKGSKWDANWPGPGGNKAVKGVIRFYKDITQ</sequence>
<evidence type="ECO:0000313" key="3">
    <source>
        <dbReference type="Proteomes" id="UP001628179"/>
    </source>
</evidence>
<keyword evidence="3" id="KW-1185">Reference proteome</keyword>
<reference evidence="2 3" key="1">
    <citation type="submission" date="2024-09" db="EMBL/GenBank/DDBJ databases">
        <title>Itraconazole resistance in Madurella fahalii resulting from another homologue of gene encoding cytochrome P450 14-alpha sterol demethylase (CYP51).</title>
        <authorList>
            <person name="Yoshioka I."/>
            <person name="Fahal A.H."/>
            <person name="Kaneko S."/>
            <person name="Yaguchi T."/>
        </authorList>
    </citation>
    <scope>NUCLEOTIDE SEQUENCE [LARGE SCALE GENOMIC DNA]</scope>
    <source>
        <strain evidence="2 3">IFM 68171</strain>
    </source>
</reference>
<comment type="caution">
    <text evidence="2">The sequence shown here is derived from an EMBL/GenBank/DDBJ whole genome shotgun (WGS) entry which is preliminary data.</text>
</comment>
<dbReference type="GeneID" id="98171703"/>
<dbReference type="RefSeq" id="XP_070912481.1">
    <property type="nucleotide sequence ID" value="XM_071056380.1"/>
</dbReference>
<dbReference type="Proteomes" id="UP001628179">
    <property type="component" value="Unassembled WGS sequence"/>
</dbReference>
<evidence type="ECO:0000313" key="2">
    <source>
        <dbReference type="EMBL" id="GAB1310748.1"/>
    </source>
</evidence>
<evidence type="ECO:0000256" key="1">
    <source>
        <dbReference type="SAM" id="MobiDB-lite"/>
    </source>
</evidence>
<proteinExistence type="predicted"/>
<feature type="compositionally biased region" description="Basic and acidic residues" evidence="1">
    <location>
        <begin position="303"/>
        <end position="322"/>
    </location>
</feature>
<dbReference type="EMBL" id="BAAFSV010000001">
    <property type="protein sequence ID" value="GAB1310748.1"/>
    <property type="molecule type" value="Genomic_DNA"/>
</dbReference>
<accession>A0ABQ0FZ34</accession>
<protein>
    <submittedName>
        <fullName evidence="2">SprT-like domain-containing protein</fullName>
    </submittedName>
</protein>
<name>A0ABQ0FZ34_9PEZI</name>